<dbReference type="PANTHER" id="PTHR34496">
    <property type="entry name" value="GLCNAC TRANSFERASE-RELATED"/>
    <property type="match status" value="1"/>
</dbReference>
<reference evidence="2 3" key="1">
    <citation type="submission" date="2024-03" db="EMBL/GenBank/DDBJ databases">
        <title>The Acrasis kona genome and developmental transcriptomes reveal deep origins of eukaryotic multicellular pathways.</title>
        <authorList>
            <person name="Sheikh S."/>
            <person name="Fu C.-J."/>
            <person name="Brown M.W."/>
            <person name="Baldauf S.L."/>
        </authorList>
    </citation>
    <scope>NUCLEOTIDE SEQUENCE [LARGE SCALE GENOMIC DNA]</scope>
    <source>
        <strain evidence="2 3">ATCC MYA-3509</strain>
    </source>
</reference>
<comment type="caution">
    <text evidence="2">The sequence shown here is derived from an EMBL/GenBank/DDBJ whole genome shotgun (WGS) entry which is preliminary data.</text>
</comment>
<dbReference type="PANTHER" id="PTHR34496:SF10">
    <property type="entry name" value="GLCNAC TRANSFERASE"/>
    <property type="match status" value="1"/>
</dbReference>
<keyword evidence="1" id="KW-0472">Membrane</keyword>
<keyword evidence="1" id="KW-0812">Transmembrane</keyword>
<dbReference type="Proteomes" id="UP001431209">
    <property type="component" value="Unassembled WGS sequence"/>
</dbReference>
<sequence length="410" mass="47652">MNNKPGTRNQPGKTSTARIIIYLVALLCSISFIVTAMGAINKNSSYLKSLKPYEMEQLDVSERAINTRGLPTIFVSIAAYRDPQCMYTLLWALKQAKYPERVFFGIVQQNHPDMDVDCLSVSLEGGQSAKEAELLIKYRKQIRMLRVSYLDARGPAWARYKVIHELFKKEDYVLQVDSHTRFVPNWDEAILNNIKQLPEKSAISHYPSVFDPRENSNGLPNDYEKVIARMCKGFYNGDGILQPVAGLMGLDKKESKSCPFLGAGFTFYPGIVHDEIQMDPFLPYLFHGEELLFSMRLVSKGYKFYSPAENIVFHFYYRKDFPKYWDLSSIYPDYSQLQRYSLQRTKYIIGMLDHNQVENATWTLQEIDKYGIDWKDEEVKKRMDRYFEVFEIDLKNQKMGDFCGKGLPDW</sequence>
<keyword evidence="1" id="KW-1133">Transmembrane helix</keyword>
<gene>
    <name evidence="2" type="ORF">AKO1_001026</name>
</gene>
<organism evidence="2 3">
    <name type="scientific">Acrasis kona</name>
    <dbReference type="NCBI Taxonomy" id="1008807"/>
    <lineage>
        <taxon>Eukaryota</taxon>
        <taxon>Discoba</taxon>
        <taxon>Heterolobosea</taxon>
        <taxon>Tetramitia</taxon>
        <taxon>Eutetramitia</taxon>
        <taxon>Acrasidae</taxon>
        <taxon>Acrasis</taxon>
    </lineage>
</organism>
<keyword evidence="3" id="KW-1185">Reference proteome</keyword>
<dbReference type="SUPFAM" id="SSF53448">
    <property type="entry name" value="Nucleotide-diphospho-sugar transferases"/>
    <property type="match status" value="1"/>
</dbReference>
<dbReference type="AlphaFoldDB" id="A0AAW2ZCQ1"/>
<dbReference type="InterPro" id="IPR029044">
    <property type="entry name" value="Nucleotide-diphossugar_trans"/>
</dbReference>
<evidence type="ECO:0000256" key="1">
    <source>
        <dbReference type="SAM" id="Phobius"/>
    </source>
</evidence>
<name>A0AAW2ZCQ1_9EUKA</name>
<accession>A0AAW2ZCQ1</accession>
<dbReference type="Pfam" id="PF11397">
    <property type="entry name" value="GlcNAc"/>
    <property type="match status" value="2"/>
</dbReference>
<feature type="transmembrane region" description="Helical" evidence="1">
    <location>
        <begin position="20"/>
        <end position="40"/>
    </location>
</feature>
<dbReference type="EMBL" id="JAOPGA020001307">
    <property type="protein sequence ID" value="KAL0487138.1"/>
    <property type="molecule type" value="Genomic_DNA"/>
</dbReference>
<evidence type="ECO:0000313" key="2">
    <source>
        <dbReference type="EMBL" id="KAL0487138.1"/>
    </source>
</evidence>
<evidence type="ECO:0000313" key="3">
    <source>
        <dbReference type="Proteomes" id="UP001431209"/>
    </source>
</evidence>
<protein>
    <submittedName>
        <fullName evidence="2">GNT1</fullName>
    </submittedName>
</protein>
<dbReference type="InterPro" id="IPR021067">
    <property type="entry name" value="Glycosyltransferase"/>
</dbReference>
<dbReference type="CDD" id="cd00761">
    <property type="entry name" value="Glyco_tranf_GTA_type"/>
    <property type="match status" value="1"/>
</dbReference>
<proteinExistence type="predicted"/>
<dbReference type="Gene3D" id="3.90.550.10">
    <property type="entry name" value="Spore Coat Polysaccharide Biosynthesis Protein SpsA, Chain A"/>
    <property type="match status" value="1"/>
</dbReference>